<dbReference type="SUPFAM" id="SSF53756">
    <property type="entry name" value="UDP-Glycosyltransferase/glycogen phosphorylase"/>
    <property type="match status" value="1"/>
</dbReference>
<comment type="caution">
    <text evidence="2">The sequence shown here is derived from an EMBL/GenBank/DDBJ whole genome shotgun (WGS) entry which is preliminary data.</text>
</comment>
<dbReference type="Gene3D" id="3.40.50.2000">
    <property type="entry name" value="Glycogen Phosphorylase B"/>
    <property type="match status" value="2"/>
</dbReference>
<dbReference type="PANTHER" id="PTHR12526">
    <property type="entry name" value="GLYCOSYLTRANSFERASE"/>
    <property type="match status" value="1"/>
</dbReference>
<dbReference type="EMBL" id="LGTC01000001">
    <property type="protein sequence ID" value="KNY26593.1"/>
    <property type="molecule type" value="Genomic_DNA"/>
</dbReference>
<evidence type="ECO:0000313" key="2">
    <source>
        <dbReference type="EMBL" id="KNY26593.1"/>
    </source>
</evidence>
<dbReference type="AlphaFoldDB" id="A0A0L6JLF8"/>
<name>A0A0L6JLF8_9FIRM</name>
<keyword evidence="2" id="KW-0808">Transferase</keyword>
<accession>A0A0L6JLF8</accession>
<gene>
    <name evidence="2" type="ORF">Bccel_1858</name>
</gene>
<dbReference type="GO" id="GO:0016757">
    <property type="term" value="F:glycosyltransferase activity"/>
    <property type="evidence" value="ECO:0007669"/>
    <property type="project" value="InterPro"/>
</dbReference>
<sequence>MSVLKREEKIKICFVSTSAYPLFNKNSNAFFGGAEVNMYYLAKKIAEDPDFDVTVCVGDYNQKPLELYDGVKVRKLKYQPMLFGANNKKYETIPYKILRQIFLIKELVLKDYDVYINTCGGGMITQLVLLGKLIRRKKVIFRMASDSDAQCSKFNGRFGRIKSWIYTKSLKSTSLVVAQTEKQQKMLNENIKVPSVVISNGFFIKDQADVTEKAFTLWVSRSDENKRPELFLELAARLPHERFVIIIPGDNATKTKAVSEAKKLKNVEILDFVPFSQIQDYYEKAKVFVNTSVYEGFPNSFIQSFLAGTPILSFNVNPDEIITKYDLGYLCNNNIDDAVDFIKGLDDTKIKHLGKNCLDYVRKKHDIIKSADKYKENIKKLLER</sequence>
<proteinExistence type="predicted"/>
<dbReference type="CDD" id="cd03801">
    <property type="entry name" value="GT4_PimA-like"/>
    <property type="match status" value="1"/>
</dbReference>
<dbReference type="PANTHER" id="PTHR12526:SF630">
    <property type="entry name" value="GLYCOSYLTRANSFERASE"/>
    <property type="match status" value="1"/>
</dbReference>
<evidence type="ECO:0000259" key="1">
    <source>
        <dbReference type="Pfam" id="PF00534"/>
    </source>
</evidence>
<dbReference type="STRING" id="398512.Bccel_1858"/>
<feature type="domain" description="Glycosyl transferase family 1" evidence="1">
    <location>
        <begin position="206"/>
        <end position="341"/>
    </location>
</feature>
<dbReference type="Proteomes" id="UP000036923">
    <property type="component" value="Unassembled WGS sequence"/>
</dbReference>
<protein>
    <submittedName>
        <fullName evidence="2">Glycosyl transferase group 1</fullName>
    </submittedName>
</protein>
<dbReference type="InterPro" id="IPR001296">
    <property type="entry name" value="Glyco_trans_1"/>
</dbReference>
<evidence type="ECO:0000313" key="3">
    <source>
        <dbReference type="Proteomes" id="UP000036923"/>
    </source>
</evidence>
<reference evidence="3" key="1">
    <citation type="submission" date="2015-07" db="EMBL/GenBank/DDBJ databases">
        <title>Near-Complete Genome Sequence of the Cellulolytic Bacterium Bacteroides (Pseudobacteroides) cellulosolvens ATCC 35603.</title>
        <authorList>
            <person name="Dassa B."/>
            <person name="Utturkar S.M."/>
            <person name="Klingeman D.M."/>
            <person name="Hurt R.A."/>
            <person name="Keller M."/>
            <person name="Xu J."/>
            <person name="Reddy Y.H.K."/>
            <person name="Borovok I."/>
            <person name="Grinberg I.R."/>
            <person name="Lamed R."/>
            <person name="Zhivin O."/>
            <person name="Bayer E.A."/>
            <person name="Brown S.D."/>
        </authorList>
    </citation>
    <scope>NUCLEOTIDE SEQUENCE [LARGE SCALE GENOMIC DNA]</scope>
    <source>
        <strain evidence="3">DSM 2933</strain>
    </source>
</reference>
<dbReference type="RefSeq" id="WP_036938022.1">
    <property type="nucleotide sequence ID" value="NZ_JQKC01000006.1"/>
</dbReference>
<dbReference type="Pfam" id="PF00534">
    <property type="entry name" value="Glycos_transf_1"/>
    <property type="match status" value="1"/>
</dbReference>
<dbReference type="eggNOG" id="COG0438">
    <property type="taxonomic scope" value="Bacteria"/>
</dbReference>
<dbReference type="OrthoDB" id="2023634at2"/>
<keyword evidence="3" id="KW-1185">Reference proteome</keyword>
<organism evidence="2 3">
    <name type="scientific">Pseudobacteroides cellulosolvens ATCC 35603 = DSM 2933</name>
    <dbReference type="NCBI Taxonomy" id="398512"/>
    <lineage>
        <taxon>Bacteria</taxon>
        <taxon>Bacillati</taxon>
        <taxon>Bacillota</taxon>
        <taxon>Clostridia</taxon>
        <taxon>Eubacteriales</taxon>
        <taxon>Oscillospiraceae</taxon>
        <taxon>Pseudobacteroides</taxon>
    </lineage>
</organism>